<protein>
    <submittedName>
        <fullName evidence="1">Uncharacterized protein</fullName>
    </submittedName>
</protein>
<proteinExistence type="predicted"/>
<reference evidence="1" key="1">
    <citation type="submission" date="2023-07" db="EMBL/GenBank/DDBJ databases">
        <title>Black Yeasts Isolated from many extreme environments.</title>
        <authorList>
            <person name="Coleine C."/>
            <person name="Stajich J.E."/>
            <person name="Selbmann L."/>
        </authorList>
    </citation>
    <scope>NUCLEOTIDE SEQUENCE</scope>
    <source>
        <strain evidence="1">CCFEE 5714</strain>
    </source>
</reference>
<gene>
    <name evidence="1" type="ORF">LTR37_010145</name>
</gene>
<accession>A0ACC3N683</accession>
<name>A0ACC3N683_9PEZI</name>
<organism evidence="1 2">
    <name type="scientific">Vermiconidia calcicola</name>
    <dbReference type="NCBI Taxonomy" id="1690605"/>
    <lineage>
        <taxon>Eukaryota</taxon>
        <taxon>Fungi</taxon>
        <taxon>Dikarya</taxon>
        <taxon>Ascomycota</taxon>
        <taxon>Pezizomycotina</taxon>
        <taxon>Dothideomycetes</taxon>
        <taxon>Dothideomycetidae</taxon>
        <taxon>Mycosphaerellales</taxon>
        <taxon>Extremaceae</taxon>
        <taxon>Vermiconidia</taxon>
    </lineage>
</organism>
<evidence type="ECO:0000313" key="2">
    <source>
        <dbReference type="Proteomes" id="UP001281147"/>
    </source>
</evidence>
<keyword evidence="2" id="KW-1185">Reference proteome</keyword>
<evidence type="ECO:0000313" key="1">
    <source>
        <dbReference type="EMBL" id="KAK3710726.1"/>
    </source>
</evidence>
<comment type="caution">
    <text evidence="1">The sequence shown here is derived from an EMBL/GenBank/DDBJ whole genome shotgun (WGS) entry which is preliminary data.</text>
</comment>
<dbReference type="Proteomes" id="UP001281147">
    <property type="component" value="Unassembled WGS sequence"/>
</dbReference>
<sequence length="343" mass="37350">MAFQFGFSNDEDGDSKQDDASATGGVIHTPPPDARPVQEHALKNLLDTLPDRLSYSTVRIESPTGRVLHLPRRELYDARVQLIAEGSNDDIVDQLDTSDLRSGVYEGGFKTWECALDLASLLLDRGPRKDIDELIRCDQIIELGAGTAIPTLVLFQHALTNGIPLNFVLADYNDAVLRLVTLPNLLLTWAFNTDDKDFRNPELDSNSKGDLELSEALLQRFVADLTHKNINLMFLSGSWSGALASSIPQSAPDAGSVILAAETIYSPESTIAFVELLATLLKRVKMAKAMIGAKRMYFGVGGSVDGLKEACREQGAVAYEIENHGVPGMDSGVGRALVEVQMY</sequence>
<dbReference type="EMBL" id="JAUTXU010000082">
    <property type="protein sequence ID" value="KAK3710726.1"/>
    <property type="molecule type" value="Genomic_DNA"/>
</dbReference>